<organism evidence="2 3">
    <name type="scientific">Vigna angularis var. angularis</name>
    <dbReference type="NCBI Taxonomy" id="157739"/>
    <lineage>
        <taxon>Eukaryota</taxon>
        <taxon>Viridiplantae</taxon>
        <taxon>Streptophyta</taxon>
        <taxon>Embryophyta</taxon>
        <taxon>Tracheophyta</taxon>
        <taxon>Spermatophyta</taxon>
        <taxon>Magnoliopsida</taxon>
        <taxon>eudicotyledons</taxon>
        <taxon>Gunneridae</taxon>
        <taxon>Pentapetalae</taxon>
        <taxon>rosids</taxon>
        <taxon>fabids</taxon>
        <taxon>Fabales</taxon>
        <taxon>Fabaceae</taxon>
        <taxon>Papilionoideae</taxon>
        <taxon>50 kb inversion clade</taxon>
        <taxon>NPAAA clade</taxon>
        <taxon>indigoferoid/millettioid clade</taxon>
        <taxon>Phaseoleae</taxon>
        <taxon>Vigna</taxon>
    </lineage>
</organism>
<dbReference type="AlphaFoldDB" id="A0A0S3S8V0"/>
<accession>A0A0S3S8V0</accession>
<name>A0A0S3S8V0_PHAAN</name>
<evidence type="ECO:0000313" key="2">
    <source>
        <dbReference type="EMBL" id="BAT89226.1"/>
    </source>
</evidence>
<feature type="region of interest" description="Disordered" evidence="1">
    <location>
        <begin position="61"/>
        <end position="93"/>
    </location>
</feature>
<gene>
    <name evidence="2" type="primary">Vigan.06G012500</name>
    <name evidence="2" type="ORF">VIGAN_06012500</name>
</gene>
<keyword evidence="3" id="KW-1185">Reference proteome</keyword>
<sequence length="93" mass="10392">MKTCSNNPPGPNTQKLFLLQQNIEIHNEKQTATNYTKEQGIKLPTTLPKPKTNKAILSTTLHHPKPQYSTAAQTTLTPRAHGHLLNKTKARNI</sequence>
<protein>
    <submittedName>
        <fullName evidence="2">Uncharacterized protein</fullName>
    </submittedName>
</protein>
<feature type="compositionally biased region" description="Polar residues" evidence="1">
    <location>
        <begin position="61"/>
        <end position="77"/>
    </location>
</feature>
<evidence type="ECO:0000313" key="3">
    <source>
        <dbReference type="Proteomes" id="UP000291084"/>
    </source>
</evidence>
<reference evidence="2 3" key="1">
    <citation type="journal article" date="2015" name="Sci. Rep.">
        <title>The power of single molecule real-time sequencing technology in the de novo assembly of a eukaryotic genome.</title>
        <authorList>
            <person name="Sakai H."/>
            <person name="Naito K."/>
            <person name="Ogiso-Tanaka E."/>
            <person name="Takahashi Y."/>
            <person name="Iseki K."/>
            <person name="Muto C."/>
            <person name="Satou K."/>
            <person name="Teruya K."/>
            <person name="Shiroma A."/>
            <person name="Shimoji M."/>
            <person name="Hirano T."/>
            <person name="Itoh T."/>
            <person name="Kaga A."/>
            <person name="Tomooka N."/>
        </authorList>
    </citation>
    <scope>NUCLEOTIDE SEQUENCE [LARGE SCALE GENOMIC DNA]</scope>
    <source>
        <strain evidence="3">cv. Shumari</strain>
    </source>
</reference>
<dbReference type="EMBL" id="AP015039">
    <property type="protein sequence ID" value="BAT89226.1"/>
    <property type="molecule type" value="Genomic_DNA"/>
</dbReference>
<dbReference type="Proteomes" id="UP000291084">
    <property type="component" value="Chromosome 6"/>
</dbReference>
<feature type="compositionally biased region" description="Basic residues" evidence="1">
    <location>
        <begin position="80"/>
        <end position="93"/>
    </location>
</feature>
<evidence type="ECO:0000256" key="1">
    <source>
        <dbReference type="SAM" id="MobiDB-lite"/>
    </source>
</evidence>
<proteinExistence type="predicted"/>